<organism evidence="2 3">
    <name type="scientific">Burkholderia multivorans</name>
    <dbReference type="NCBI Taxonomy" id="87883"/>
    <lineage>
        <taxon>Bacteria</taxon>
        <taxon>Pseudomonadati</taxon>
        <taxon>Pseudomonadota</taxon>
        <taxon>Betaproteobacteria</taxon>
        <taxon>Burkholderiales</taxon>
        <taxon>Burkholderiaceae</taxon>
        <taxon>Burkholderia</taxon>
        <taxon>Burkholderia cepacia complex</taxon>
    </lineage>
</organism>
<comment type="caution">
    <text evidence="2">The sequence shown here is derived from an EMBL/GenBank/DDBJ whole genome shotgun (WGS) entry which is preliminary data.</text>
</comment>
<accession>A0AAP2HHR8</accession>
<dbReference type="RefSeq" id="WP_217084598.1">
    <property type="nucleotide sequence ID" value="NZ_JAHPMX010000003.1"/>
</dbReference>
<feature type="compositionally biased region" description="Low complexity" evidence="1">
    <location>
        <begin position="54"/>
        <end position="65"/>
    </location>
</feature>
<dbReference type="NCBIfam" id="NF041631">
    <property type="entry name" value="KRQAASG_repeat"/>
    <property type="match status" value="4"/>
</dbReference>
<sequence>MMLPQAASGKRQAASGKRQAASGKRQAASGKRQAASGKRQAASGKRQAASRKPQAASRKQASRQAGKQGPKHVAIRRLQSRTRRTGTRVPRAFLAPSGDVGGGA</sequence>
<evidence type="ECO:0000313" key="3">
    <source>
        <dbReference type="Proteomes" id="UP001196915"/>
    </source>
</evidence>
<evidence type="ECO:0000256" key="1">
    <source>
        <dbReference type="SAM" id="MobiDB-lite"/>
    </source>
</evidence>
<protein>
    <submittedName>
        <fullName evidence="2">6-phosphofructokinase</fullName>
    </submittedName>
</protein>
<feature type="region of interest" description="Disordered" evidence="1">
    <location>
        <begin position="1"/>
        <end position="104"/>
    </location>
</feature>
<proteinExistence type="predicted"/>
<dbReference type="Proteomes" id="UP001196915">
    <property type="component" value="Unassembled WGS sequence"/>
</dbReference>
<feature type="compositionally biased region" description="Basic residues" evidence="1">
    <location>
        <begin position="69"/>
        <end position="86"/>
    </location>
</feature>
<dbReference type="EMBL" id="JAHPMX010000003">
    <property type="protein sequence ID" value="MBU9356391.1"/>
    <property type="molecule type" value="Genomic_DNA"/>
</dbReference>
<dbReference type="AlphaFoldDB" id="A0AAP2HHR8"/>
<gene>
    <name evidence="2" type="ORF">KTE52_08590</name>
</gene>
<reference evidence="2" key="1">
    <citation type="submission" date="2021-06" db="EMBL/GenBank/DDBJ databases">
        <title>A collection of bacterial strains from the Burkholderia cepacia Research Laboratory and Repository.</title>
        <authorList>
            <person name="Lipuma J."/>
            <person name="Spilker T."/>
        </authorList>
    </citation>
    <scope>NUCLEOTIDE SEQUENCE</scope>
    <source>
        <strain evidence="2">AU37435</strain>
    </source>
</reference>
<name>A0AAP2HHR8_9BURK</name>
<evidence type="ECO:0000313" key="2">
    <source>
        <dbReference type="EMBL" id="MBU9356391.1"/>
    </source>
</evidence>